<evidence type="ECO:0000313" key="4">
    <source>
        <dbReference type="Proteomes" id="UP000663841"/>
    </source>
</evidence>
<dbReference type="EMBL" id="CAJMWW010000653">
    <property type="protein sequence ID" value="CAE6480222.1"/>
    <property type="molecule type" value="Genomic_DNA"/>
</dbReference>
<evidence type="ECO:0000313" key="3">
    <source>
        <dbReference type="EMBL" id="CAE6480222.1"/>
    </source>
</evidence>
<gene>
    <name evidence="3" type="ORF">RDB_LOCUS204782</name>
</gene>
<proteinExistence type="predicted"/>
<protein>
    <recommendedName>
        <fullName evidence="5">Transmembrane protein</fullName>
    </recommendedName>
</protein>
<accession>A0A8H3CF89</accession>
<evidence type="ECO:0000256" key="1">
    <source>
        <dbReference type="SAM" id="MobiDB-lite"/>
    </source>
</evidence>
<dbReference type="AlphaFoldDB" id="A0A8H3CF89"/>
<sequence>MKFNFLLVLLWLLALMFHIGANHQHMLSLPDTMAAPDAVLPSVVVLESGFSVLPPAPAPMPRYSPLVVPIYHASPVRQRKPSRFSLGKRISTIYKWVDAFQARITGVGGRPHPTRTSHVPTKVFVPVHPAPPAPSHHIIDDKPVYSPPDSPIDLTGLWDMHKLVIGWIAMTCLFMALTLPRFLSCNQATAHLAASDMTSLPEASSLAFESIIDIYCALGFPTTEDSTPPLAADESFELTTLPSSALTDAASALPAWIDAKTGVEGSTEMNSASVGGKTLESAVSNDSIGSAIEHYVGESSWITPSSSRSSIAPIPDLLTRSPATGQVYSPRRKLWLEGMIAHLLKMQQQGNYLGRLYDEWVDGLILDESVPGTPARSDSIAFAENAALSPSTLDISRHSAIPLTPALASFESDLNLAAEHILSEPSAMAGMSTTVSQDSLYNQLASWLSTSYLGDDEGSEEGQVGAGDDSYLSPSDHPTNVPLPSSQYTESASSIAEGIAFEIDEFLSMWR</sequence>
<evidence type="ECO:0000256" key="2">
    <source>
        <dbReference type="SAM" id="SignalP"/>
    </source>
</evidence>
<evidence type="ECO:0008006" key="5">
    <source>
        <dbReference type="Google" id="ProtNLM"/>
    </source>
</evidence>
<feature type="compositionally biased region" description="Polar residues" evidence="1">
    <location>
        <begin position="472"/>
        <end position="488"/>
    </location>
</feature>
<dbReference type="Proteomes" id="UP000663841">
    <property type="component" value="Unassembled WGS sequence"/>
</dbReference>
<feature type="chain" id="PRO_5034873460" description="Transmembrane protein" evidence="2">
    <location>
        <begin position="22"/>
        <end position="511"/>
    </location>
</feature>
<feature type="region of interest" description="Disordered" evidence="1">
    <location>
        <begin position="455"/>
        <end position="488"/>
    </location>
</feature>
<feature type="signal peptide" evidence="2">
    <location>
        <begin position="1"/>
        <end position="21"/>
    </location>
</feature>
<name>A0A8H3CF89_9AGAM</name>
<keyword evidence="2" id="KW-0732">Signal</keyword>
<comment type="caution">
    <text evidence="3">The sequence shown here is derived from an EMBL/GenBank/DDBJ whole genome shotgun (WGS) entry which is preliminary data.</text>
</comment>
<organism evidence="3 4">
    <name type="scientific">Rhizoctonia solani</name>
    <dbReference type="NCBI Taxonomy" id="456999"/>
    <lineage>
        <taxon>Eukaryota</taxon>
        <taxon>Fungi</taxon>
        <taxon>Dikarya</taxon>
        <taxon>Basidiomycota</taxon>
        <taxon>Agaricomycotina</taxon>
        <taxon>Agaricomycetes</taxon>
        <taxon>Cantharellales</taxon>
        <taxon>Ceratobasidiaceae</taxon>
        <taxon>Rhizoctonia</taxon>
    </lineage>
</organism>
<reference evidence="3" key="1">
    <citation type="submission" date="2021-01" db="EMBL/GenBank/DDBJ databases">
        <authorList>
            <person name="Kaushik A."/>
        </authorList>
    </citation>
    <scope>NUCLEOTIDE SEQUENCE</scope>
    <source>
        <strain evidence="3">AG3-T5</strain>
    </source>
</reference>